<dbReference type="Gene3D" id="3.30.565.10">
    <property type="entry name" value="Histidine kinase-like ATPase, C-terminal domain"/>
    <property type="match status" value="1"/>
</dbReference>
<dbReference type="InterPro" id="IPR036890">
    <property type="entry name" value="HATPase_C_sf"/>
</dbReference>
<evidence type="ECO:0000256" key="2">
    <source>
        <dbReference type="ARBA" id="ARBA00012438"/>
    </source>
</evidence>
<feature type="domain" description="Histidine kinase" evidence="6">
    <location>
        <begin position="199"/>
        <end position="413"/>
    </location>
</feature>
<dbReference type="InterPro" id="IPR036097">
    <property type="entry name" value="HisK_dim/P_sf"/>
</dbReference>
<comment type="caution">
    <text evidence="7">The sequence shown here is derived from an EMBL/GenBank/DDBJ whole genome shotgun (WGS) entry which is preliminary data.</text>
</comment>
<dbReference type="EC" id="2.7.13.3" evidence="2"/>
<accession>A0A437MBH4</accession>
<evidence type="ECO:0000256" key="1">
    <source>
        <dbReference type="ARBA" id="ARBA00000085"/>
    </source>
</evidence>
<evidence type="ECO:0000256" key="3">
    <source>
        <dbReference type="ARBA" id="ARBA00022679"/>
    </source>
</evidence>
<gene>
    <name evidence="7" type="ORF">EOD43_00430</name>
</gene>
<keyword evidence="8" id="KW-1185">Reference proteome</keyword>
<dbReference type="InterPro" id="IPR050736">
    <property type="entry name" value="Sensor_HK_Regulatory"/>
</dbReference>
<keyword evidence="5" id="KW-0902">Two-component regulatory system</keyword>
<organism evidence="7 8">
    <name type="scientific">Sphingomonas crocodyli</name>
    <dbReference type="NCBI Taxonomy" id="1979270"/>
    <lineage>
        <taxon>Bacteria</taxon>
        <taxon>Pseudomonadati</taxon>
        <taxon>Pseudomonadota</taxon>
        <taxon>Alphaproteobacteria</taxon>
        <taxon>Sphingomonadales</taxon>
        <taxon>Sphingomonadaceae</taxon>
        <taxon>Sphingomonas</taxon>
    </lineage>
</organism>
<dbReference type="Gene3D" id="1.10.287.130">
    <property type="match status" value="1"/>
</dbReference>
<dbReference type="InterPro" id="IPR005467">
    <property type="entry name" value="His_kinase_dom"/>
</dbReference>
<keyword evidence="3" id="KW-0808">Transferase</keyword>
<dbReference type="PANTHER" id="PTHR43711">
    <property type="entry name" value="TWO-COMPONENT HISTIDINE KINASE"/>
    <property type="match status" value="1"/>
</dbReference>
<dbReference type="AlphaFoldDB" id="A0A437MBH4"/>
<dbReference type="Pfam" id="PF02518">
    <property type="entry name" value="HATPase_c"/>
    <property type="match status" value="1"/>
</dbReference>
<dbReference type="EMBL" id="SACN01000001">
    <property type="protein sequence ID" value="RVT94975.1"/>
    <property type="molecule type" value="Genomic_DNA"/>
</dbReference>
<dbReference type="OrthoDB" id="7933832at2"/>
<dbReference type="SUPFAM" id="SSF47384">
    <property type="entry name" value="Homodimeric domain of signal transducing histidine kinase"/>
    <property type="match status" value="1"/>
</dbReference>
<evidence type="ECO:0000313" key="8">
    <source>
        <dbReference type="Proteomes" id="UP000282971"/>
    </source>
</evidence>
<dbReference type="SUPFAM" id="SSF55874">
    <property type="entry name" value="ATPase domain of HSP90 chaperone/DNA topoisomerase II/histidine kinase"/>
    <property type="match status" value="1"/>
</dbReference>
<proteinExistence type="predicted"/>
<evidence type="ECO:0000256" key="4">
    <source>
        <dbReference type="ARBA" id="ARBA00022777"/>
    </source>
</evidence>
<evidence type="ECO:0000313" key="7">
    <source>
        <dbReference type="EMBL" id="RVT94975.1"/>
    </source>
</evidence>
<dbReference type="SMART" id="SM00387">
    <property type="entry name" value="HATPase_c"/>
    <property type="match status" value="1"/>
</dbReference>
<dbReference type="GO" id="GO:0000155">
    <property type="term" value="F:phosphorelay sensor kinase activity"/>
    <property type="evidence" value="ECO:0007669"/>
    <property type="project" value="InterPro"/>
</dbReference>
<dbReference type="PANTHER" id="PTHR43711:SF1">
    <property type="entry name" value="HISTIDINE KINASE 1"/>
    <property type="match status" value="1"/>
</dbReference>
<comment type="catalytic activity">
    <reaction evidence="1">
        <text>ATP + protein L-histidine = ADP + protein N-phospho-L-histidine.</text>
        <dbReference type="EC" id="2.7.13.3"/>
    </reaction>
</comment>
<protein>
    <recommendedName>
        <fullName evidence="2">histidine kinase</fullName>
        <ecNumber evidence="2">2.7.13.3</ecNumber>
    </recommendedName>
</protein>
<evidence type="ECO:0000259" key="6">
    <source>
        <dbReference type="PROSITE" id="PS50109"/>
    </source>
</evidence>
<dbReference type="InterPro" id="IPR004358">
    <property type="entry name" value="Sig_transdc_His_kin-like_C"/>
</dbReference>
<sequence length="413" mass="43855">MQERAGGTLGQPLAVPPLAAIVRLAVRLQIPITRAMTAALGDRDVNLLARVKPTGDGCDVAISGWNEQSPLSLNDAGRARDFARTRADWICETDASLRIVHLTGAVADAIGRPLDDLFELTRGARGETLVEIAARTAARFEDGGAVLRIDGGEPVRIDGLPLIDGVGRLAGYRLLVHRRAAQGDVDDPAPAAINAFGERLSNALREPLARIIANADSLSAREDGPLRRDYADYASDIAGAGRHLLALVDDLVDLQAIEDPDFRPSIEPIDLAELLRRAGGLLTVRAADKQVRIGMPEPGSVIGSADHRRVLQILINLISNAIRHSPPGGTIWLRAAREGDLAVALVADMGDGIAPENHERMFERFERLDLADGSGTGLGLYIARRLARAMGGDLGVDSATGTGARFVLTLPAA</sequence>
<name>A0A437MBH4_9SPHN</name>
<reference evidence="7 8" key="1">
    <citation type="submission" date="2019-01" db="EMBL/GenBank/DDBJ databases">
        <authorList>
            <person name="Chen W.-M."/>
        </authorList>
    </citation>
    <scope>NUCLEOTIDE SEQUENCE [LARGE SCALE GENOMIC DNA]</scope>
    <source>
        <strain evidence="7 8">CCP-7</strain>
    </source>
</reference>
<dbReference type="InterPro" id="IPR003594">
    <property type="entry name" value="HATPase_dom"/>
</dbReference>
<evidence type="ECO:0000256" key="5">
    <source>
        <dbReference type="ARBA" id="ARBA00023012"/>
    </source>
</evidence>
<keyword evidence="4 7" id="KW-0418">Kinase</keyword>
<dbReference type="CDD" id="cd00075">
    <property type="entry name" value="HATPase"/>
    <property type="match status" value="1"/>
</dbReference>
<dbReference type="PRINTS" id="PR00344">
    <property type="entry name" value="BCTRLSENSOR"/>
</dbReference>
<dbReference type="Proteomes" id="UP000282971">
    <property type="component" value="Unassembled WGS sequence"/>
</dbReference>
<dbReference type="PROSITE" id="PS50109">
    <property type="entry name" value="HIS_KIN"/>
    <property type="match status" value="1"/>
</dbReference>